<reference evidence="1" key="1">
    <citation type="submission" date="2020-11" db="EMBL/GenBank/DDBJ databases">
        <title>Isolation and identification of active actinomycetes.</title>
        <authorList>
            <person name="Yu B."/>
        </authorList>
    </citation>
    <scope>NUCLEOTIDE SEQUENCE</scope>
    <source>
        <strain evidence="1">NEAU-YB345</strain>
    </source>
</reference>
<accession>A0A931FER2</accession>
<comment type="caution">
    <text evidence="1">The sequence shown here is derived from an EMBL/GenBank/DDBJ whole genome shotgun (WGS) entry which is preliminary data.</text>
</comment>
<name>A0A931FER2_9ACTN</name>
<keyword evidence="2" id="KW-1185">Reference proteome</keyword>
<evidence type="ECO:0000313" key="2">
    <source>
        <dbReference type="Proteomes" id="UP000657385"/>
    </source>
</evidence>
<organism evidence="1 2">
    <name type="scientific">Streptacidiphilus fuscans</name>
    <dbReference type="NCBI Taxonomy" id="2789292"/>
    <lineage>
        <taxon>Bacteria</taxon>
        <taxon>Bacillati</taxon>
        <taxon>Actinomycetota</taxon>
        <taxon>Actinomycetes</taxon>
        <taxon>Kitasatosporales</taxon>
        <taxon>Streptomycetaceae</taxon>
        <taxon>Streptacidiphilus</taxon>
    </lineage>
</organism>
<protein>
    <submittedName>
        <fullName evidence="1">Uncharacterized protein</fullName>
    </submittedName>
</protein>
<evidence type="ECO:0000313" key="1">
    <source>
        <dbReference type="EMBL" id="MBF9072062.1"/>
    </source>
</evidence>
<gene>
    <name evidence="1" type="ORF">I2501_28960</name>
</gene>
<dbReference type="RefSeq" id="WP_196197224.1">
    <property type="nucleotide sequence ID" value="NZ_JADPRT010000014.1"/>
</dbReference>
<dbReference type="Gene3D" id="1.10.8.50">
    <property type="match status" value="1"/>
</dbReference>
<dbReference type="EMBL" id="JADPRT010000014">
    <property type="protein sequence ID" value="MBF9072062.1"/>
    <property type="molecule type" value="Genomic_DNA"/>
</dbReference>
<proteinExistence type="predicted"/>
<dbReference type="Proteomes" id="UP000657385">
    <property type="component" value="Unassembled WGS sequence"/>
</dbReference>
<dbReference type="AlphaFoldDB" id="A0A931FER2"/>
<sequence length="106" mass="10959">MHPSSAPSAELHRARELRLAATAEEGPTRLAHICLDAWYGGDVVAAGMTLASLLRALPGVSPVTAHDILMRAGATETTPLGALDHEQRAALASSLARIPGTDASAR</sequence>